<evidence type="ECO:0000259" key="9">
    <source>
        <dbReference type="Pfam" id="PF08638"/>
    </source>
</evidence>
<evidence type="ECO:0000256" key="5">
    <source>
        <dbReference type="ARBA" id="ARBA00023163"/>
    </source>
</evidence>
<dbReference type="GO" id="GO:0070847">
    <property type="term" value="C:core mediator complex"/>
    <property type="evidence" value="ECO:0007669"/>
    <property type="project" value="TreeGrafter"/>
</dbReference>
<dbReference type="GO" id="GO:0006357">
    <property type="term" value="P:regulation of transcription by RNA polymerase II"/>
    <property type="evidence" value="ECO:0007669"/>
    <property type="project" value="InterPro"/>
</dbReference>
<evidence type="ECO:0000256" key="3">
    <source>
        <dbReference type="ARBA" id="ARBA00023015"/>
    </source>
</evidence>
<evidence type="ECO:0000256" key="7">
    <source>
        <dbReference type="RuleBase" id="RU365082"/>
    </source>
</evidence>
<name>A0A835AW99_9POAL</name>
<evidence type="ECO:0000256" key="1">
    <source>
        <dbReference type="ARBA" id="ARBA00004123"/>
    </source>
</evidence>
<evidence type="ECO:0000313" key="10">
    <source>
        <dbReference type="EMBL" id="KAF8675561.1"/>
    </source>
</evidence>
<dbReference type="InterPro" id="IPR013947">
    <property type="entry name" value="Mediator_Med14"/>
</dbReference>
<dbReference type="PANTHER" id="PTHR12809">
    <property type="entry name" value="MEDIATOR COMPLEX SUBUNIT"/>
    <property type="match status" value="1"/>
</dbReference>
<dbReference type="Proteomes" id="UP000636709">
    <property type="component" value="Unassembled WGS sequence"/>
</dbReference>
<dbReference type="GO" id="GO:0016592">
    <property type="term" value="C:mediator complex"/>
    <property type="evidence" value="ECO:0007669"/>
    <property type="project" value="UniProtKB-UniRule"/>
</dbReference>
<comment type="caution">
    <text evidence="10">The sequence shown here is derived from an EMBL/GenBank/DDBJ whole genome shotgun (WGS) entry which is preliminary data.</text>
</comment>
<organism evidence="10 11">
    <name type="scientific">Digitaria exilis</name>
    <dbReference type="NCBI Taxonomy" id="1010633"/>
    <lineage>
        <taxon>Eukaryota</taxon>
        <taxon>Viridiplantae</taxon>
        <taxon>Streptophyta</taxon>
        <taxon>Embryophyta</taxon>
        <taxon>Tracheophyta</taxon>
        <taxon>Spermatophyta</taxon>
        <taxon>Magnoliopsida</taxon>
        <taxon>Liliopsida</taxon>
        <taxon>Poales</taxon>
        <taxon>Poaceae</taxon>
        <taxon>PACMAD clade</taxon>
        <taxon>Panicoideae</taxon>
        <taxon>Panicodae</taxon>
        <taxon>Paniceae</taxon>
        <taxon>Anthephorinae</taxon>
        <taxon>Digitaria</taxon>
    </lineage>
</organism>
<reference evidence="10" key="1">
    <citation type="submission" date="2020-07" db="EMBL/GenBank/DDBJ databases">
        <title>Genome sequence and genetic diversity analysis of an under-domesticated orphan crop, white fonio (Digitaria exilis).</title>
        <authorList>
            <person name="Bennetzen J.L."/>
            <person name="Chen S."/>
            <person name="Ma X."/>
            <person name="Wang X."/>
            <person name="Yssel A.E.J."/>
            <person name="Chaluvadi S.R."/>
            <person name="Johnson M."/>
            <person name="Gangashetty P."/>
            <person name="Hamidou F."/>
            <person name="Sanogo M.D."/>
            <person name="Zwaenepoel A."/>
            <person name="Wallace J."/>
            <person name="Van De Peer Y."/>
            <person name="Van Deynze A."/>
        </authorList>
    </citation>
    <scope>NUCLEOTIDE SEQUENCE</scope>
    <source>
        <tissue evidence="10">Leaves</tissue>
    </source>
</reference>
<keyword evidence="3 7" id="KW-0805">Transcription regulation</keyword>
<gene>
    <name evidence="10" type="ORF">HU200_047629</name>
</gene>
<comment type="function">
    <text evidence="7">Component of the Mediator complex, a coactivator involved in the regulated transcription of nearly all RNA polymerase II-dependent genes. Mediator functions as a bridge to convey information from gene-specific regulatory proteins to the basal RNA polymerase II transcription machinery. Mediator is recruited to promoters by direct interactions with regulatory proteins and serves as a scaffold for the assembly of a functional preinitiation complex with RNA polymerase II and the general transcription factors.</text>
</comment>
<keyword evidence="5 7" id="KW-0804">Transcription</keyword>
<sequence length="1658" mass="183444">MAVELGQQAVELGAMVRLAAEESYLALRELVERSRAEAEAEAQGKEGVRLRSDTEKKIDLLKFVDRTRQRMLRLHVLAKWCQQVPLVNYCRQLASTLSNHETCFTQTADSLFFMHDGLQQARAPIFDVPFATEVLQTGSYRRLPKCIEEIGTQNMLFQDERRHTLKKLNTLVRAKLLESSLPKEISEVSVTDGIANLRVDGEFKVLLTLGYRGHFSLWRVLHMELLVGEKTGPIKLEETRRYALGDDIERRMANTDNPFMILHTVLHELCISLVMDTVIRQANVLRQGRWKDAIKSELISDSSAIQGGNSAPVQIGQDGELDLSGFRIPGLKVNYWLDENSSASLEPDLSPFISIEAGKDMINCLHSSFILDPLTDKEADLSIDLSCIDVEALILKAIACNRHTRLLEIQRELSKNVQISQSPTDVVLKREVHLESIGKKENEKNFENSCTNEVLQVRAYGQLYIHLGINISEGDASLGLAVVDYGWWGQVGLRQQPDKHDLCSGGRSDGMGLLETVQQGVSGRLLLQSSKNILLPSALVESEEALNKGSLTASEVFVSLRTRSILHLFAATGRFLGLKVFSQSQTTLSIPKSVLSGSDFMVMQFPQWANAYYLLIQLDDELRPVFHLLETRANESNDSNADVNETIRFNRIDTSRMQIGEDELNLFDTGKALQDNGKLLPLKPSFSPSFSSLVDEVFENKSSCSTVENQLLPPSSLPSTHVNSQVGPEGVGATACLPKLDGHFMHSNINTSDEVRHDVSLNSDLQTNLNYVKATNAFSCSGPARIPLMSSDKSAHDHSSLRSLGGPNIVHGNKDLELVSSGGQEVLGNVSSTNFKGSSRKRSLSEALLNIPSLQQSRITDGPRKRRTVSQPLKDGVLSKEYSSGKTLTYGNVFTEKNRFVTSAIYAFVLRHVIKNCLLCIKYAQLTTQMDSLGIPYAEEVELGTSSSNLWLQLPFLKEDSWKHGCLRLGKTGRMSWDVRISDPYYGSLWKMHGGSTTTEWGIGVHIANTSQTDSHITFDNDGVILTYHTVEAGSVNRLVSDLQRLSNARAFSFSMRRLTSVKVDDKRAEKVTSVEANLHPARKGIRHRLSEQIRKTFRIEAVGLMSLWFSYVAIPMVHFVVEWEAGNDGCTIHVSPDQLWPHTKFLEEFVNVGEVAQFLDSIRLTVGPLLALNSAIRPAKMPVTVPTGYSSVPKQNNFRPQGPPANDSSSANLQNVSAPLSPAAHPSSMHSVTGRGATGLVPSPSLPFDVTVVLRGPYWIRVMYRKIFSVDIRCFSGDQGLNTFEPSYMSARHSGVQLKGNDSTTASQQSAPALNRIHGAHGVAISRPTTNLGNQVTSKFTSGIAGAPAHLSPGTNFPAHIKGEFSSAFTGLGDDGGYGGAWVPLAALKKIELNSILTNLKAVPVSVQRAQMLLQVLNVKRFHHQQQKQQQQAKSPAQEELPTSEINEICDYFSRRVACEPYDASRVASFITLLTLPISVLREFISLIAWKKIQPQVHGEIASAQRIRVELSLEKHQGSDHHAESSSISNIKHERANRSVEFGLTFVLDHSVKNHTNMGGAAWLPYCVSVRLRYNFGNNGHVMFLAMEGSHGGKGCWLQYEDWERCKQTVARAVESVNGSPVTGETGQGRLRLVAEMIRTQLQLSLQKLRNDPLSPS</sequence>
<dbReference type="PANTHER" id="PTHR12809:SF2">
    <property type="entry name" value="MEDIATOR OF RNA POLYMERASE II TRANSCRIPTION SUBUNIT 14"/>
    <property type="match status" value="1"/>
</dbReference>
<dbReference type="Pfam" id="PF08638">
    <property type="entry name" value="Med14"/>
    <property type="match status" value="1"/>
</dbReference>
<comment type="subunit">
    <text evidence="7">Component of the Mediator complex.</text>
</comment>
<dbReference type="InterPro" id="IPR055122">
    <property type="entry name" value="Med14_N"/>
</dbReference>
<keyword evidence="11" id="KW-1185">Reference proteome</keyword>
<evidence type="ECO:0000313" key="11">
    <source>
        <dbReference type="Proteomes" id="UP000636709"/>
    </source>
</evidence>
<keyword evidence="4 7" id="KW-0010">Activator</keyword>
<evidence type="ECO:0000256" key="6">
    <source>
        <dbReference type="ARBA" id="ARBA00023242"/>
    </source>
</evidence>
<dbReference type="OrthoDB" id="205099at2759"/>
<dbReference type="EMBL" id="JACEFO010002178">
    <property type="protein sequence ID" value="KAF8675561.1"/>
    <property type="molecule type" value="Genomic_DNA"/>
</dbReference>
<evidence type="ECO:0000256" key="8">
    <source>
        <dbReference type="SAM" id="MobiDB-lite"/>
    </source>
</evidence>
<feature type="region of interest" description="Disordered" evidence="8">
    <location>
        <begin position="1193"/>
        <end position="1233"/>
    </location>
</feature>
<proteinExistence type="inferred from homology"/>
<feature type="compositionally biased region" description="Polar residues" evidence="8">
    <location>
        <begin position="1207"/>
        <end position="1217"/>
    </location>
</feature>
<feature type="compositionally biased region" description="Low complexity" evidence="8">
    <location>
        <begin position="1218"/>
        <end position="1232"/>
    </location>
</feature>
<comment type="similarity">
    <text evidence="2 7">Belongs to the Mediator complex subunit 14 family.</text>
</comment>
<accession>A0A835AW99</accession>
<protein>
    <recommendedName>
        <fullName evidence="7">Mediator of RNA polymerase II transcription subunit 14</fullName>
    </recommendedName>
    <alternativeName>
        <fullName evidence="7">Mediator complex subunit 14</fullName>
    </alternativeName>
</protein>
<evidence type="ECO:0000256" key="2">
    <source>
        <dbReference type="ARBA" id="ARBA00007813"/>
    </source>
</evidence>
<feature type="domain" description="Mediator complex subunit MED14 N-terminal" evidence="9">
    <location>
        <begin position="10"/>
        <end position="210"/>
    </location>
</feature>
<dbReference type="GO" id="GO:0003712">
    <property type="term" value="F:transcription coregulator activity"/>
    <property type="evidence" value="ECO:0007669"/>
    <property type="project" value="UniProtKB-UniRule"/>
</dbReference>
<keyword evidence="6 7" id="KW-0539">Nucleus</keyword>
<comment type="subcellular location">
    <subcellularLocation>
        <location evidence="1 7">Nucleus</location>
    </subcellularLocation>
</comment>
<evidence type="ECO:0000256" key="4">
    <source>
        <dbReference type="ARBA" id="ARBA00023159"/>
    </source>
</evidence>